<name>A0A1I0IT36_9EURY</name>
<sequence>MTGHSTFSEFAMNETADSRPASQLSSDETVTMTADERVATYLVEDQLADLTDAIGETGQNGIDTPGSSRVLVSISPERSIVENSGNRSSFAEFVQQVVNDGFESVFKEYGVRA</sequence>
<evidence type="ECO:0000313" key="4">
    <source>
        <dbReference type="Proteomes" id="UP000199320"/>
    </source>
</evidence>
<feature type="region of interest" description="Disordered" evidence="1">
    <location>
        <begin position="1"/>
        <end position="29"/>
    </location>
</feature>
<evidence type="ECO:0000313" key="5">
    <source>
        <dbReference type="Proteomes" id="UP000324021"/>
    </source>
</evidence>
<organism evidence="3 4">
    <name type="scientific">Natrinema hispanicum</name>
    <dbReference type="NCBI Taxonomy" id="392421"/>
    <lineage>
        <taxon>Archaea</taxon>
        <taxon>Methanobacteriati</taxon>
        <taxon>Methanobacteriota</taxon>
        <taxon>Stenosarchaea group</taxon>
        <taxon>Halobacteria</taxon>
        <taxon>Halobacteriales</taxon>
        <taxon>Natrialbaceae</taxon>
        <taxon>Natrinema</taxon>
    </lineage>
</organism>
<dbReference type="Proteomes" id="UP000199320">
    <property type="component" value="Unassembled WGS sequence"/>
</dbReference>
<feature type="compositionally biased region" description="Polar residues" evidence="1">
    <location>
        <begin position="20"/>
        <end position="29"/>
    </location>
</feature>
<reference evidence="4 5" key="2">
    <citation type="submission" date="2016-10" db="EMBL/GenBank/DDBJ databases">
        <authorList>
            <person name="Varghese N."/>
            <person name="Submissions S."/>
        </authorList>
    </citation>
    <scope>NUCLEOTIDE SEQUENCE [LARGE SCALE GENOMIC DNA]</scope>
    <source>
        <strain evidence="2 5">CDM_1</strain>
        <strain evidence="4">CDM_6</strain>
    </source>
</reference>
<evidence type="ECO:0000313" key="3">
    <source>
        <dbReference type="EMBL" id="SET99695.1"/>
    </source>
</evidence>
<dbReference type="AlphaFoldDB" id="A0A1I0IT36"/>
<dbReference type="Proteomes" id="UP000324021">
    <property type="component" value="Unassembled WGS sequence"/>
</dbReference>
<evidence type="ECO:0000256" key="1">
    <source>
        <dbReference type="SAM" id="MobiDB-lite"/>
    </source>
</evidence>
<reference evidence="3" key="1">
    <citation type="submission" date="2016-10" db="EMBL/GenBank/DDBJ databases">
        <authorList>
            <person name="de Groot N.N."/>
        </authorList>
    </citation>
    <scope>NUCLEOTIDE SEQUENCE [LARGE SCALE GENOMIC DNA]</scope>
    <source>
        <strain evidence="3">CDM_6</strain>
    </source>
</reference>
<proteinExistence type="predicted"/>
<dbReference type="EMBL" id="FMZP01000016">
    <property type="protein sequence ID" value="SDD24324.1"/>
    <property type="molecule type" value="Genomic_DNA"/>
</dbReference>
<evidence type="ECO:0000313" key="2">
    <source>
        <dbReference type="EMBL" id="SDD24324.1"/>
    </source>
</evidence>
<gene>
    <name evidence="3" type="ORF">SAMN04488694_12432</name>
    <name evidence="2" type="ORF">SAMN05192552_101636</name>
</gene>
<accession>A0A1I0IT36</accession>
<protein>
    <submittedName>
        <fullName evidence="3">Uncharacterized protein</fullName>
    </submittedName>
</protein>
<dbReference type="EMBL" id="FOIC01000024">
    <property type="protein sequence ID" value="SET99695.1"/>
    <property type="molecule type" value="Genomic_DNA"/>
</dbReference>
<keyword evidence="4" id="KW-1185">Reference proteome</keyword>